<organism evidence="9 10">
    <name type="scientific">Tilletiopsis washingtonensis</name>
    <dbReference type="NCBI Taxonomy" id="58919"/>
    <lineage>
        <taxon>Eukaryota</taxon>
        <taxon>Fungi</taxon>
        <taxon>Dikarya</taxon>
        <taxon>Basidiomycota</taxon>
        <taxon>Ustilaginomycotina</taxon>
        <taxon>Exobasidiomycetes</taxon>
        <taxon>Entylomatales</taxon>
        <taxon>Entylomatales incertae sedis</taxon>
        <taxon>Tilletiopsis</taxon>
    </lineage>
</organism>
<keyword evidence="2" id="KW-0479">Metal-binding</keyword>
<feature type="compositionally biased region" description="Polar residues" evidence="7">
    <location>
        <begin position="740"/>
        <end position="749"/>
    </location>
</feature>
<feature type="region of interest" description="Disordered" evidence="7">
    <location>
        <begin position="1"/>
        <end position="106"/>
    </location>
</feature>
<dbReference type="AlphaFoldDB" id="A0A316ZAP2"/>
<evidence type="ECO:0000256" key="4">
    <source>
        <dbReference type="ARBA" id="ARBA00022833"/>
    </source>
</evidence>
<dbReference type="GO" id="GO:0048188">
    <property type="term" value="C:Set1C/COMPASS complex"/>
    <property type="evidence" value="ECO:0007669"/>
    <property type="project" value="InterPro"/>
</dbReference>
<evidence type="ECO:0000256" key="7">
    <source>
        <dbReference type="SAM" id="MobiDB-lite"/>
    </source>
</evidence>
<evidence type="ECO:0000256" key="3">
    <source>
        <dbReference type="ARBA" id="ARBA00022771"/>
    </source>
</evidence>
<accession>A0A316ZAP2</accession>
<dbReference type="GO" id="GO:0045893">
    <property type="term" value="P:positive regulation of DNA-templated transcription"/>
    <property type="evidence" value="ECO:0007669"/>
    <property type="project" value="TreeGrafter"/>
</dbReference>
<dbReference type="SMART" id="SM00249">
    <property type="entry name" value="PHD"/>
    <property type="match status" value="1"/>
</dbReference>
<proteinExistence type="predicted"/>
<feature type="compositionally biased region" description="Polar residues" evidence="7">
    <location>
        <begin position="258"/>
        <end position="272"/>
    </location>
</feature>
<evidence type="ECO:0000313" key="10">
    <source>
        <dbReference type="Proteomes" id="UP000245946"/>
    </source>
</evidence>
<feature type="domain" description="PHD-type" evidence="8">
    <location>
        <begin position="464"/>
        <end position="513"/>
    </location>
</feature>
<feature type="compositionally biased region" description="Low complexity" evidence="7">
    <location>
        <begin position="1"/>
        <end position="17"/>
    </location>
</feature>
<dbReference type="OrthoDB" id="3367016at2759"/>
<feature type="compositionally biased region" description="Low complexity" evidence="7">
    <location>
        <begin position="185"/>
        <end position="198"/>
    </location>
</feature>
<dbReference type="GO" id="GO:0008270">
    <property type="term" value="F:zinc ion binding"/>
    <property type="evidence" value="ECO:0007669"/>
    <property type="project" value="UniProtKB-KW"/>
</dbReference>
<dbReference type="InterPro" id="IPR013083">
    <property type="entry name" value="Znf_RING/FYVE/PHD"/>
</dbReference>
<dbReference type="Pfam" id="PF00628">
    <property type="entry name" value="PHD"/>
    <property type="match status" value="1"/>
</dbReference>
<feature type="compositionally biased region" description="Polar residues" evidence="7">
    <location>
        <begin position="858"/>
        <end position="880"/>
    </location>
</feature>
<feature type="region of interest" description="Disordered" evidence="7">
    <location>
        <begin position="765"/>
        <end position="809"/>
    </location>
</feature>
<keyword evidence="5" id="KW-0539">Nucleus</keyword>
<dbReference type="EMBL" id="KZ819292">
    <property type="protein sequence ID" value="PWN98088.1"/>
    <property type="molecule type" value="Genomic_DNA"/>
</dbReference>
<keyword evidence="10" id="KW-1185">Reference proteome</keyword>
<keyword evidence="4" id="KW-0862">Zinc</keyword>
<dbReference type="InterPro" id="IPR011011">
    <property type="entry name" value="Znf_FYVE_PHD"/>
</dbReference>
<dbReference type="InterPro" id="IPR019787">
    <property type="entry name" value="Znf_PHD-finger"/>
</dbReference>
<dbReference type="InterPro" id="IPR001965">
    <property type="entry name" value="Znf_PHD"/>
</dbReference>
<dbReference type="Gene3D" id="3.30.40.10">
    <property type="entry name" value="Zinc/RING finger domain, C3HC4 (zinc finger)"/>
    <property type="match status" value="1"/>
</dbReference>
<feature type="compositionally biased region" description="Low complexity" evidence="7">
    <location>
        <begin position="621"/>
        <end position="631"/>
    </location>
</feature>
<protein>
    <recommendedName>
        <fullName evidence="8">PHD-type domain-containing protein</fullName>
    </recommendedName>
</protein>
<dbReference type="GeneID" id="37271657"/>
<sequence length="1038" mass="108120">MGMANVAAEPAAVAASVLHTPRRGRRVGVDLWDSPVRPAPHTFPRLEKRHAAVTPRKRRADAADASAPSLVDDGGWASAGLPGSSRKAEKAPAPPASPSPDPSEFFLADALRSTGPLGPLALFRPVGESEQGASSGSSLVAVDVGGRGRLIVHPNVAARIRSSSDADTAALLRSHDVAFSGGSGSSATESSASTSATSLDTPCAGGLGPSPSFSLASHFPASESGSPSPSPKKLPRVSGAVPRAALRDGHADLFGLRSSGTTPASSRLTTSEHTPRLGLGLGPGIDARLPTLDWPDDPKGPWAAAGEHVVKERSARHDGIARWLATSEEDAAPAGLSAGTSLAADASLRHQHQHPMIAKALRDRARRDAVPRTYSMPDMRALMPEVSPRKRSRRAAGAAKLARADSKTRRRLERKLASAAAAKADLDAAVQQQTAPEPAPVPLVTPRNLSARNAGIAQIPLQSVIGCVCGHNEEFSPMVQCDVCNRWYHIFCLGITSTAELDDEWFCDGCCERALSDLTPGSFTSGSVGFTPLDGFSSASVTPFDGTFDSQLYGLSQESQHQQPVFAHPTESPAQARSARYFDGLALAPSPHVARSAHSGNLGDLGPSLSASLSLPQDLGSMARPAATARARASRIGRHQNEPGSPLERKSATRPQAPARAGSPTRRTRIPTQALDDPFATPVLLSRRSDWQSHGNLDAHAAKPQGSVERRTPSPRLPSSTFVTPSRTLRSGRSDASLAGTASRQTSNARGHGGLFLEEESSFAMRDPDDPFSTPSRLPSGASPWGHQRTHTGSLQTPSRMRETSASGWGLGTPSSSFLAAAFGHDSAGNDAGGFSVGMPSLVFSSGGVEAQPGDTAGTASSFHSNPNWALGSPTSSTRAATRARDSSDIPSTPELVPRRSRNPSSSTNLGSLRRSARRSSGVHGGPATSTYGDDEPPSSSPFPRTPTFDEQLGAGARHVSLRGTPTSAKRRSGHQATELVPGSLDRAHVPLGKGHAPAAAQSDAAQQQAKLRTASGDLGLGLGIGLDSEFDDVLNWT</sequence>
<dbReference type="SUPFAM" id="SSF57903">
    <property type="entry name" value="FYVE/PHD zinc finger"/>
    <property type="match status" value="1"/>
</dbReference>
<feature type="region of interest" description="Disordered" evidence="7">
    <location>
        <begin position="385"/>
        <end position="410"/>
    </location>
</feature>
<keyword evidence="3 6" id="KW-0863">Zinc-finger</keyword>
<dbReference type="PROSITE" id="PS01359">
    <property type="entry name" value="ZF_PHD_1"/>
    <property type="match status" value="1"/>
</dbReference>
<comment type="subcellular location">
    <subcellularLocation>
        <location evidence="1">Nucleus</location>
    </subcellularLocation>
</comment>
<dbReference type="RefSeq" id="XP_025598367.1">
    <property type="nucleotide sequence ID" value="XM_025744113.1"/>
</dbReference>
<reference evidence="9 10" key="1">
    <citation type="journal article" date="2018" name="Mol. Biol. Evol.">
        <title>Broad Genomic Sampling Reveals a Smut Pathogenic Ancestry of the Fungal Clade Ustilaginomycotina.</title>
        <authorList>
            <person name="Kijpornyongpan T."/>
            <person name="Mondo S.J."/>
            <person name="Barry K."/>
            <person name="Sandor L."/>
            <person name="Lee J."/>
            <person name="Lipzen A."/>
            <person name="Pangilinan J."/>
            <person name="LaButti K."/>
            <person name="Hainaut M."/>
            <person name="Henrissat B."/>
            <person name="Grigoriev I.V."/>
            <person name="Spatafora J.W."/>
            <person name="Aime M.C."/>
        </authorList>
    </citation>
    <scope>NUCLEOTIDE SEQUENCE [LARGE SCALE GENOMIC DNA]</scope>
    <source>
        <strain evidence="9 10">MCA 4186</strain>
    </source>
</reference>
<feature type="compositionally biased region" description="Polar residues" evidence="7">
    <location>
        <begin position="791"/>
        <end position="809"/>
    </location>
</feature>
<evidence type="ECO:0000256" key="2">
    <source>
        <dbReference type="ARBA" id="ARBA00022723"/>
    </source>
</evidence>
<evidence type="ECO:0000256" key="1">
    <source>
        <dbReference type="ARBA" id="ARBA00004123"/>
    </source>
</evidence>
<feature type="region of interest" description="Disordered" evidence="7">
    <location>
        <begin position="848"/>
        <end position="978"/>
    </location>
</feature>
<evidence type="ECO:0000313" key="9">
    <source>
        <dbReference type="EMBL" id="PWN98088.1"/>
    </source>
</evidence>
<dbReference type="PROSITE" id="PS50016">
    <property type="entry name" value="ZF_PHD_2"/>
    <property type="match status" value="1"/>
</dbReference>
<name>A0A316ZAP2_9BASI</name>
<feature type="region of interest" description="Disordered" evidence="7">
    <location>
        <begin position="253"/>
        <end position="282"/>
    </location>
</feature>
<feature type="region of interest" description="Disordered" evidence="7">
    <location>
        <begin position="696"/>
        <end position="753"/>
    </location>
</feature>
<dbReference type="InterPro" id="IPR019786">
    <property type="entry name" value="Zinc_finger_PHD-type_CS"/>
</dbReference>
<feature type="compositionally biased region" description="Pro residues" evidence="7">
    <location>
        <begin position="92"/>
        <end position="101"/>
    </location>
</feature>
<feature type="region of interest" description="Disordered" evidence="7">
    <location>
        <begin position="179"/>
        <end position="238"/>
    </location>
</feature>
<evidence type="ECO:0000256" key="6">
    <source>
        <dbReference type="PROSITE-ProRule" id="PRU00146"/>
    </source>
</evidence>
<dbReference type="Proteomes" id="UP000245946">
    <property type="component" value="Unassembled WGS sequence"/>
</dbReference>
<dbReference type="STRING" id="58919.A0A316ZAP2"/>
<feature type="region of interest" description="Disordered" evidence="7">
    <location>
        <begin position="621"/>
        <end position="681"/>
    </location>
</feature>
<dbReference type="InterPro" id="IPR037869">
    <property type="entry name" value="Spp1/CFP1"/>
</dbReference>
<evidence type="ECO:0000259" key="8">
    <source>
        <dbReference type="PROSITE" id="PS50016"/>
    </source>
</evidence>
<feature type="compositionally biased region" description="Polar residues" evidence="7">
    <location>
        <begin position="717"/>
        <end position="731"/>
    </location>
</feature>
<dbReference type="PANTHER" id="PTHR46174">
    <property type="entry name" value="CXXC-TYPE ZINC FINGER PROTEIN 1"/>
    <property type="match status" value="1"/>
</dbReference>
<gene>
    <name evidence="9" type="ORF">FA09DRAFT_338520</name>
</gene>
<dbReference type="PANTHER" id="PTHR46174:SF1">
    <property type="entry name" value="CXXC-TYPE ZINC FINGER PROTEIN 1"/>
    <property type="match status" value="1"/>
</dbReference>
<evidence type="ECO:0000256" key="5">
    <source>
        <dbReference type="ARBA" id="ARBA00023242"/>
    </source>
</evidence>
<feature type="compositionally biased region" description="Low complexity" evidence="7">
    <location>
        <begin position="903"/>
        <end position="922"/>
    </location>
</feature>